<dbReference type="Proteomes" id="UP000009047">
    <property type="component" value="Chromosome"/>
</dbReference>
<dbReference type="EMBL" id="CP002085">
    <property type="protein sequence ID" value="ADK86091.1"/>
    <property type="molecule type" value="Genomic_DNA"/>
</dbReference>
<dbReference type="STRING" id="644282.Deba_2737"/>
<organism evidence="1 2">
    <name type="scientific">Desulfarculus baarsii (strain ATCC 33931 / DSM 2075 / LMG 7858 / VKM B-1802 / 2st14)</name>
    <dbReference type="NCBI Taxonomy" id="644282"/>
    <lineage>
        <taxon>Bacteria</taxon>
        <taxon>Pseudomonadati</taxon>
        <taxon>Thermodesulfobacteriota</taxon>
        <taxon>Desulfarculia</taxon>
        <taxon>Desulfarculales</taxon>
        <taxon>Desulfarculaceae</taxon>
        <taxon>Desulfarculus</taxon>
    </lineage>
</organism>
<dbReference type="RefSeq" id="WP_013259530.1">
    <property type="nucleotide sequence ID" value="NC_014365.1"/>
</dbReference>
<dbReference type="AlphaFoldDB" id="E1QKJ8"/>
<keyword evidence="2" id="KW-1185">Reference proteome</keyword>
<gene>
    <name evidence="1" type="ordered locus">Deba_2737</name>
</gene>
<dbReference type="HOGENOM" id="CLU_1243669_0_0_7"/>
<sequence>MIYFVDATGAIVSMMAAASPEQEAQAAVAGLTRVEDQAGFDRDSHFYVDGAFAAKPAQGQAAAIAAAACAKRLELARQAEEFISRLTPPEHAAVRAADPSRTDERYPPFWLQWARGQNDMATLIAAHAAASPEQIARAEQVKSRYLALACWCARLTAGPLAAAFANLESAAANGDIQAIENVELNLSAHQIGASGEHADPDPDITQAMLQLPAAGLALLDQS</sequence>
<protein>
    <submittedName>
        <fullName evidence="1">Uncharacterized protein</fullName>
    </submittedName>
</protein>
<reference evidence="1 2" key="1">
    <citation type="journal article" date="2010" name="Stand. Genomic Sci.">
        <title>Complete genome sequence of Desulfarculus baarsii type strain (2st14).</title>
        <authorList>
            <person name="Sun H."/>
            <person name="Spring S."/>
            <person name="Lapidus A."/>
            <person name="Davenport K."/>
            <person name="Del Rio T.G."/>
            <person name="Tice H."/>
            <person name="Nolan M."/>
            <person name="Copeland A."/>
            <person name="Cheng J.F."/>
            <person name="Lucas S."/>
            <person name="Tapia R."/>
            <person name="Goodwin L."/>
            <person name="Pitluck S."/>
            <person name="Ivanova N."/>
            <person name="Pagani I."/>
            <person name="Mavromatis K."/>
            <person name="Ovchinnikova G."/>
            <person name="Pati A."/>
            <person name="Chen A."/>
            <person name="Palaniappan K."/>
            <person name="Hauser L."/>
            <person name="Chang Y.J."/>
            <person name="Jeffries C.D."/>
            <person name="Detter J.C."/>
            <person name="Han C."/>
            <person name="Rohde M."/>
            <person name="Brambilla E."/>
            <person name="Goker M."/>
            <person name="Woyke T."/>
            <person name="Bristow J."/>
            <person name="Eisen J.A."/>
            <person name="Markowitz V."/>
            <person name="Hugenholtz P."/>
            <person name="Kyrpides N.C."/>
            <person name="Klenk H.P."/>
            <person name="Land M."/>
        </authorList>
    </citation>
    <scope>NUCLEOTIDE SEQUENCE [LARGE SCALE GENOMIC DNA]</scope>
    <source>
        <strain evidence="2">ATCC 33931 / DSM 2075 / LMG 7858 / VKM B-1802 / 2st14</strain>
    </source>
</reference>
<proteinExistence type="predicted"/>
<dbReference type="KEGG" id="dbr:Deba_2737"/>
<accession>E1QKJ8</accession>
<evidence type="ECO:0000313" key="2">
    <source>
        <dbReference type="Proteomes" id="UP000009047"/>
    </source>
</evidence>
<name>E1QKJ8_DESB2</name>
<evidence type="ECO:0000313" key="1">
    <source>
        <dbReference type="EMBL" id="ADK86091.1"/>
    </source>
</evidence>